<evidence type="ECO:0000313" key="3">
    <source>
        <dbReference type="Proteomes" id="UP000310108"/>
    </source>
</evidence>
<reference evidence="2 3" key="1">
    <citation type="journal article" date="2019" name="PLoS ONE">
        <title>Comparative genome analysis indicates high evolutionary potential of pathogenicity genes in Colletotrichum tanaceti.</title>
        <authorList>
            <person name="Lelwala R.V."/>
            <person name="Korhonen P.K."/>
            <person name="Young N.D."/>
            <person name="Scott J.B."/>
            <person name="Ades P.A."/>
            <person name="Gasser R.B."/>
            <person name="Taylor P.W.J."/>
        </authorList>
    </citation>
    <scope>NUCLEOTIDE SEQUENCE [LARGE SCALE GENOMIC DNA]</scope>
    <source>
        <strain evidence="2">BRIP57314</strain>
    </source>
</reference>
<name>A0A4U6XCP4_9PEZI</name>
<comment type="caution">
    <text evidence="2">The sequence shown here is derived from an EMBL/GenBank/DDBJ whole genome shotgun (WGS) entry which is preliminary data.</text>
</comment>
<keyword evidence="3" id="KW-1185">Reference proteome</keyword>
<keyword evidence="1" id="KW-0732">Signal</keyword>
<proteinExistence type="predicted"/>
<dbReference type="Proteomes" id="UP000310108">
    <property type="component" value="Unassembled WGS sequence"/>
</dbReference>
<feature type="chain" id="PRO_5020463133" evidence="1">
    <location>
        <begin position="25"/>
        <end position="231"/>
    </location>
</feature>
<protein>
    <submittedName>
        <fullName evidence="2">Uncharacterized protein</fullName>
    </submittedName>
</protein>
<accession>A0A4U6XCP4</accession>
<gene>
    <name evidence="2" type="ORF">CTA1_4298</name>
</gene>
<sequence>MARPRIFGIIFTLLISTFILFASAESTLANIWSRFGRQSPVDSDVPKKPWLRSVRSLENLDCTVKPTKHPYYKVTHQNTENKFDFVMEAKAIDATKELTIKGVQEGDPPPPFETREAFLALWQYAAKTGFENLLSFTYLGVNDPDTIEAIREVEQSLNPGCTDEGMCTVTLEDPKHFNILLNRTLPADDVKMIPYDFEGFERHYLASFDWGNTSHITNKNFWFRINLELAD</sequence>
<organism evidence="2 3">
    <name type="scientific">Colletotrichum tanaceti</name>
    <dbReference type="NCBI Taxonomy" id="1306861"/>
    <lineage>
        <taxon>Eukaryota</taxon>
        <taxon>Fungi</taxon>
        <taxon>Dikarya</taxon>
        <taxon>Ascomycota</taxon>
        <taxon>Pezizomycotina</taxon>
        <taxon>Sordariomycetes</taxon>
        <taxon>Hypocreomycetidae</taxon>
        <taxon>Glomerellales</taxon>
        <taxon>Glomerellaceae</taxon>
        <taxon>Colletotrichum</taxon>
        <taxon>Colletotrichum destructivum species complex</taxon>
    </lineage>
</organism>
<dbReference type="AlphaFoldDB" id="A0A4U6XCP4"/>
<feature type="signal peptide" evidence="1">
    <location>
        <begin position="1"/>
        <end position="24"/>
    </location>
</feature>
<evidence type="ECO:0000313" key="2">
    <source>
        <dbReference type="EMBL" id="TKW53520.1"/>
    </source>
</evidence>
<dbReference type="EMBL" id="PJEX01000182">
    <property type="protein sequence ID" value="TKW53520.1"/>
    <property type="molecule type" value="Genomic_DNA"/>
</dbReference>
<evidence type="ECO:0000256" key="1">
    <source>
        <dbReference type="SAM" id="SignalP"/>
    </source>
</evidence>